<gene>
    <name evidence="1" type="ORF">MGWOODY_Tha1016</name>
</gene>
<dbReference type="SMART" id="SM00028">
    <property type="entry name" value="TPR"/>
    <property type="match status" value="8"/>
</dbReference>
<accession>A0A160TAM6</accession>
<evidence type="ECO:0000313" key="1">
    <source>
        <dbReference type="EMBL" id="CUS40047.1"/>
    </source>
</evidence>
<dbReference type="AlphaFoldDB" id="A0A160TAM6"/>
<organism evidence="1">
    <name type="scientific">hydrothermal vent metagenome</name>
    <dbReference type="NCBI Taxonomy" id="652676"/>
    <lineage>
        <taxon>unclassified sequences</taxon>
        <taxon>metagenomes</taxon>
        <taxon>ecological metagenomes</taxon>
    </lineage>
</organism>
<proteinExistence type="predicted"/>
<dbReference type="Gene3D" id="1.25.40.10">
    <property type="entry name" value="Tetratricopeptide repeat domain"/>
    <property type="match status" value="3"/>
</dbReference>
<dbReference type="EMBL" id="CZQC01000003">
    <property type="protein sequence ID" value="CUS40047.1"/>
    <property type="molecule type" value="Genomic_DNA"/>
</dbReference>
<protein>
    <submittedName>
        <fullName evidence="1">FIG140336: TPR domain protein</fullName>
    </submittedName>
</protein>
<reference evidence="1" key="1">
    <citation type="submission" date="2015-10" db="EMBL/GenBank/DDBJ databases">
        <authorList>
            <person name="Gilbert D.G."/>
        </authorList>
    </citation>
    <scope>NUCLEOTIDE SEQUENCE</scope>
</reference>
<dbReference type="PANTHER" id="PTHR12558:SF13">
    <property type="entry name" value="CELL DIVISION CYCLE PROTEIN 27 HOMOLOG"/>
    <property type="match status" value="1"/>
</dbReference>
<dbReference type="InterPro" id="IPR011990">
    <property type="entry name" value="TPR-like_helical_dom_sf"/>
</dbReference>
<sequence>MSDNASDQRAQQNSFTVASMTQRIRAPWLVCALALSTLHGCASLNSSQQSAADDVVAVEQPVAAEEPVYRPIPAPTLYSLLVAEIAGQRQRYDISLYNYLDQARKTNDPAVAERALRIAQFVGSVPHAVEAAGLWLESDPENPAAQQAAAHLAIEQHRYSEAMVHLEKLLQLTGISQFDYLAATTGSVGVEEQRAVLNDLEIYSERYPTDATLWYARAILEQNLNQFDTAIEHIDYALKLDPEQVSAAVQKGRILAATGQNEAAVKWLDKVQKKHPDNKPAAVLHAKLLLQDHSIEEARDAFLEVNERFPDDSSVILSLGLIEEELGNIPAAREHLLMLVERQQYLNEAHFYLGRIAENEKDPELAISHYEQVTESREFLPSHLNASRLISDEQGLNAARVYLNDMRRAYPKENTNLTRIEVELLSKDGEKEEAMNLISHALATEPNNTDLLYTRAMLAEQLENFDLLESDLRYLIKLEPNHSEALNALGYSLADRTDRFDEALPLIQRALELAPNNPAIIDSLGWLYFRQGNIKDAGPLLARAFELMEDHEIAAHYGEYLWAIGEQDEAWKIWKQGLKQRPDSSIIKRTLERLNLELPSA</sequence>
<dbReference type="InterPro" id="IPR019734">
    <property type="entry name" value="TPR_rpt"/>
</dbReference>
<dbReference type="Pfam" id="PF14559">
    <property type="entry name" value="TPR_19"/>
    <property type="match status" value="2"/>
</dbReference>
<dbReference type="PROSITE" id="PS50005">
    <property type="entry name" value="TPR"/>
    <property type="match status" value="1"/>
</dbReference>
<dbReference type="PANTHER" id="PTHR12558">
    <property type="entry name" value="CELL DIVISION CYCLE 16,23,27"/>
    <property type="match status" value="1"/>
</dbReference>
<name>A0A160TAM6_9ZZZZ</name>
<dbReference type="SUPFAM" id="SSF48452">
    <property type="entry name" value="TPR-like"/>
    <property type="match status" value="2"/>
</dbReference>